<feature type="region of interest" description="Disordered" evidence="1">
    <location>
        <begin position="1"/>
        <end position="44"/>
    </location>
</feature>
<dbReference type="PROSITE" id="PS50105">
    <property type="entry name" value="SAM_DOMAIN"/>
    <property type="match status" value="1"/>
</dbReference>
<accession>A0A401RIG2</accession>
<feature type="compositionally biased region" description="Polar residues" evidence="1">
    <location>
        <begin position="33"/>
        <end position="44"/>
    </location>
</feature>
<evidence type="ECO:0000313" key="3">
    <source>
        <dbReference type="EMBL" id="GCC17942.1"/>
    </source>
</evidence>
<feature type="compositionally biased region" description="Basic and acidic residues" evidence="1">
    <location>
        <begin position="612"/>
        <end position="625"/>
    </location>
</feature>
<dbReference type="SMART" id="SM00454">
    <property type="entry name" value="SAM"/>
    <property type="match status" value="1"/>
</dbReference>
<dbReference type="OrthoDB" id="449487at2759"/>
<dbReference type="InterPro" id="IPR013761">
    <property type="entry name" value="SAM/pointed_sf"/>
</dbReference>
<name>A0A401RIG2_CHIPU</name>
<feature type="compositionally biased region" description="Basic residues" evidence="1">
    <location>
        <begin position="11"/>
        <end position="22"/>
    </location>
</feature>
<dbReference type="Gene3D" id="1.10.150.50">
    <property type="entry name" value="Transcription Factor, Ets-1"/>
    <property type="match status" value="1"/>
</dbReference>
<reference evidence="3 4" key="1">
    <citation type="journal article" date="2018" name="Nat. Ecol. Evol.">
        <title>Shark genomes provide insights into elasmobranch evolution and the origin of vertebrates.</title>
        <authorList>
            <person name="Hara Y"/>
            <person name="Yamaguchi K"/>
            <person name="Onimaru K"/>
            <person name="Kadota M"/>
            <person name="Koyanagi M"/>
            <person name="Keeley SD"/>
            <person name="Tatsumi K"/>
            <person name="Tanaka K"/>
            <person name="Motone F"/>
            <person name="Kageyama Y"/>
            <person name="Nozu R"/>
            <person name="Adachi N"/>
            <person name="Nishimura O"/>
            <person name="Nakagawa R"/>
            <person name="Tanegashima C"/>
            <person name="Kiyatake I"/>
            <person name="Matsumoto R"/>
            <person name="Murakumo K"/>
            <person name="Nishida K"/>
            <person name="Terakita A"/>
            <person name="Kuratani S"/>
            <person name="Sato K"/>
            <person name="Hyodo S Kuraku.S."/>
        </authorList>
    </citation>
    <scope>NUCLEOTIDE SEQUENCE [LARGE SCALE GENOMIC DNA]</scope>
</reference>
<gene>
    <name evidence="3" type="ORF">chiPu_0021600</name>
</gene>
<dbReference type="InterPro" id="IPR001660">
    <property type="entry name" value="SAM"/>
</dbReference>
<evidence type="ECO:0000259" key="2">
    <source>
        <dbReference type="PROSITE" id="PS50105"/>
    </source>
</evidence>
<comment type="caution">
    <text evidence="3">The sequence shown here is derived from an EMBL/GenBank/DDBJ whole genome shotgun (WGS) entry which is preliminary data.</text>
</comment>
<feature type="region of interest" description="Disordered" evidence="1">
    <location>
        <begin position="605"/>
        <end position="625"/>
    </location>
</feature>
<feature type="compositionally biased region" description="Low complexity" evidence="1">
    <location>
        <begin position="400"/>
        <end position="411"/>
    </location>
</feature>
<sequence>MAEGESGMAKGRTRRLCKRKPPPRASSVDDGSRSSPQLSDVESTSSKSYVIEWLCAHPYPSTALTFPSPAEDPPSFHDIYHHNLEKVASSNSSRSSFVVSRRRPNSGADIFCHTSTPGLEMEEVPTCWQAHTGGESARPWNLAQSVSAKAPAGLESPGNGLPNGLNNYAQTIRYCNCKQSGVFKHGRRKDSPLAGHPTEMLTNRPGRKENKIGSCEIPGDEGHLSPGDAIKPEPKTAKRPPPEAAGTSDPEAIVTSDPEESQFAKGDLCPTDPGQARRGAAGPKISSTHHKKKSGLDLQLKTLGITVSVGEWRNEASATESAQRASRPGVALGRAENSPHAAAQYHRPAGSPSKATHTKRQETQLTFNLTAGKGLCRKGDDQCRRTDPLPNAQAKMPACSESSGSDSAEASPRCSPEAGTSSQLPGVSEKVTTCQSSPQVLEEHLGPGEVSGSELGISSQHLASADPDLFDQLKLQGAEDRVRLLVALYQQLSPSAPTVKQLLGAGIPLEKMTTDEVCKWLIESGFEAYVPHIREFGITGRQLANTDSELFDQLQLRDAEDREKLLFALYQELNPSDMNVEEILGSSNIDNVFSSVELPMSKSNSKAWASEDLSKEQHSFQDSPR</sequence>
<dbReference type="EMBL" id="BEZZ01004282">
    <property type="protein sequence ID" value="GCC17942.1"/>
    <property type="molecule type" value="Genomic_DNA"/>
</dbReference>
<proteinExistence type="predicted"/>
<dbReference type="PANTHER" id="PTHR12573">
    <property type="entry name" value="AT09986P-RELATED"/>
    <property type="match status" value="1"/>
</dbReference>
<feature type="domain" description="SAM" evidence="2">
    <location>
        <begin position="512"/>
        <end position="569"/>
    </location>
</feature>
<feature type="region of interest" description="Disordered" evidence="1">
    <location>
        <begin position="376"/>
        <end position="437"/>
    </location>
</feature>
<evidence type="ECO:0000313" key="4">
    <source>
        <dbReference type="Proteomes" id="UP000287033"/>
    </source>
</evidence>
<organism evidence="3 4">
    <name type="scientific">Chiloscyllium punctatum</name>
    <name type="common">Brownbanded bambooshark</name>
    <name type="synonym">Hemiscyllium punctatum</name>
    <dbReference type="NCBI Taxonomy" id="137246"/>
    <lineage>
        <taxon>Eukaryota</taxon>
        <taxon>Metazoa</taxon>
        <taxon>Chordata</taxon>
        <taxon>Craniata</taxon>
        <taxon>Vertebrata</taxon>
        <taxon>Chondrichthyes</taxon>
        <taxon>Elasmobranchii</taxon>
        <taxon>Galeomorphii</taxon>
        <taxon>Galeoidea</taxon>
        <taxon>Orectolobiformes</taxon>
        <taxon>Hemiscylliidae</taxon>
        <taxon>Chiloscyllium</taxon>
    </lineage>
</organism>
<dbReference type="AlphaFoldDB" id="A0A401RIG2"/>
<feature type="compositionally biased region" description="Polar residues" evidence="1">
    <location>
        <begin position="418"/>
        <end position="437"/>
    </location>
</feature>
<dbReference type="PANTHER" id="PTHR12573:SF4">
    <property type="entry name" value="AT09986P-RELATED"/>
    <property type="match status" value="1"/>
</dbReference>
<protein>
    <recommendedName>
        <fullName evidence="2">SAM domain-containing protein</fullName>
    </recommendedName>
</protein>
<evidence type="ECO:0000256" key="1">
    <source>
        <dbReference type="SAM" id="MobiDB-lite"/>
    </source>
</evidence>
<dbReference type="Proteomes" id="UP000287033">
    <property type="component" value="Unassembled WGS sequence"/>
</dbReference>
<feature type="compositionally biased region" description="Basic and acidic residues" evidence="1">
    <location>
        <begin position="377"/>
        <end position="387"/>
    </location>
</feature>
<dbReference type="SUPFAM" id="SSF47769">
    <property type="entry name" value="SAM/Pointed domain"/>
    <property type="match status" value="1"/>
</dbReference>
<feature type="region of interest" description="Disordered" evidence="1">
    <location>
        <begin position="185"/>
        <end position="294"/>
    </location>
</feature>
<keyword evidence="4" id="KW-1185">Reference proteome</keyword>
<dbReference type="Pfam" id="PF07647">
    <property type="entry name" value="SAM_2"/>
    <property type="match status" value="1"/>
</dbReference>
<feature type="region of interest" description="Disordered" evidence="1">
    <location>
        <begin position="314"/>
        <end position="360"/>
    </location>
</feature>